<dbReference type="SMART" id="SM00347">
    <property type="entry name" value="HTH_MARR"/>
    <property type="match status" value="1"/>
</dbReference>
<dbReference type="AlphaFoldDB" id="A0A511N4J1"/>
<dbReference type="PRINTS" id="PR00598">
    <property type="entry name" value="HTHMARR"/>
</dbReference>
<dbReference type="PANTHER" id="PTHR33164">
    <property type="entry name" value="TRANSCRIPTIONAL REGULATOR, MARR FAMILY"/>
    <property type="match status" value="1"/>
</dbReference>
<dbReference type="PANTHER" id="PTHR33164:SF43">
    <property type="entry name" value="HTH-TYPE TRANSCRIPTIONAL REPRESSOR YETL"/>
    <property type="match status" value="1"/>
</dbReference>
<gene>
    <name evidence="2" type="ORF">DC3_29360</name>
</gene>
<feature type="domain" description="HTH marR-type" evidence="1">
    <location>
        <begin position="9"/>
        <end position="141"/>
    </location>
</feature>
<accession>A0A511N4J1</accession>
<protein>
    <recommendedName>
        <fullName evidence="1">HTH marR-type domain-containing protein</fullName>
    </recommendedName>
</protein>
<keyword evidence="3" id="KW-1185">Reference proteome</keyword>
<dbReference type="GO" id="GO:0006950">
    <property type="term" value="P:response to stress"/>
    <property type="evidence" value="ECO:0007669"/>
    <property type="project" value="TreeGrafter"/>
</dbReference>
<dbReference type="InterPro" id="IPR000835">
    <property type="entry name" value="HTH_MarR-typ"/>
</dbReference>
<dbReference type="RefSeq" id="WP_146885434.1">
    <property type="nucleotide sequence ID" value="NZ_BJXB01000012.1"/>
</dbReference>
<proteinExistence type="predicted"/>
<evidence type="ECO:0000313" key="3">
    <source>
        <dbReference type="Proteomes" id="UP000321306"/>
    </source>
</evidence>
<dbReference type="OrthoDB" id="70940at2"/>
<comment type="caution">
    <text evidence="2">The sequence shown here is derived from an EMBL/GenBank/DDBJ whole genome shotgun (WGS) entry which is preliminary data.</text>
</comment>
<dbReference type="Proteomes" id="UP000321306">
    <property type="component" value="Unassembled WGS sequence"/>
</dbReference>
<dbReference type="Gene3D" id="1.10.10.10">
    <property type="entry name" value="Winged helix-like DNA-binding domain superfamily/Winged helix DNA-binding domain"/>
    <property type="match status" value="1"/>
</dbReference>
<dbReference type="InterPro" id="IPR036388">
    <property type="entry name" value="WH-like_DNA-bd_sf"/>
</dbReference>
<evidence type="ECO:0000259" key="1">
    <source>
        <dbReference type="PROSITE" id="PS50995"/>
    </source>
</evidence>
<dbReference type="EMBL" id="BJXB01000012">
    <property type="protein sequence ID" value="GEM47301.1"/>
    <property type="molecule type" value="Genomic_DNA"/>
</dbReference>
<dbReference type="GO" id="GO:0003700">
    <property type="term" value="F:DNA-binding transcription factor activity"/>
    <property type="evidence" value="ECO:0007669"/>
    <property type="project" value="InterPro"/>
</dbReference>
<dbReference type="InterPro" id="IPR036390">
    <property type="entry name" value="WH_DNA-bd_sf"/>
</dbReference>
<sequence length="156" mass="18171">MQDAPIPQLFDFLKTHQELGQALGSRMTQRLEQEHNLQLKDLIIAREIHHGARYPSEIADRLRIPRDMVSRSIDRLMQIGTISREIDPKDSRRTILTINPEGEEKRLQVQKTIYNTVHPLVSGLTEDELSTFISLMRKLLDSIYEKERTPQEKENA</sequence>
<name>A0A511N4J1_DEIC1</name>
<dbReference type="Pfam" id="PF01047">
    <property type="entry name" value="MarR"/>
    <property type="match status" value="1"/>
</dbReference>
<dbReference type="SUPFAM" id="SSF46785">
    <property type="entry name" value="Winged helix' DNA-binding domain"/>
    <property type="match status" value="1"/>
</dbReference>
<dbReference type="PROSITE" id="PS50995">
    <property type="entry name" value="HTH_MARR_2"/>
    <property type="match status" value="1"/>
</dbReference>
<reference evidence="2 3" key="1">
    <citation type="submission" date="2019-07" db="EMBL/GenBank/DDBJ databases">
        <title>Whole genome shotgun sequence of Deinococcus cellulosilyticus NBRC 106333.</title>
        <authorList>
            <person name="Hosoyama A."/>
            <person name="Uohara A."/>
            <person name="Ohji S."/>
            <person name="Ichikawa N."/>
        </authorList>
    </citation>
    <scope>NUCLEOTIDE SEQUENCE [LARGE SCALE GENOMIC DNA]</scope>
    <source>
        <strain evidence="2 3">NBRC 106333</strain>
    </source>
</reference>
<evidence type="ECO:0000313" key="2">
    <source>
        <dbReference type="EMBL" id="GEM47301.1"/>
    </source>
</evidence>
<dbReference type="InterPro" id="IPR039422">
    <property type="entry name" value="MarR/SlyA-like"/>
</dbReference>
<organism evidence="2 3">
    <name type="scientific">Deinococcus cellulosilyticus (strain DSM 18568 / NBRC 106333 / KACC 11606 / 5516J-15)</name>
    <dbReference type="NCBI Taxonomy" id="1223518"/>
    <lineage>
        <taxon>Bacteria</taxon>
        <taxon>Thermotogati</taxon>
        <taxon>Deinococcota</taxon>
        <taxon>Deinococci</taxon>
        <taxon>Deinococcales</taxon>
        <taxon>Deinococcaceae</taxon>
        <taxon>Deinococcus</taxon>
    </lineage>
</organism>